<proteinExistence type="inferred from homology"/>
<comment type="similarity">
    <text evidence="2">Belongs to the peptidase S16 family.</text>
</comment>
<dbReference type="InterPro" id="IPR027065">
    <property type="entry name" value="Lon_Prtase"/>
</dbReference>
<comment type="caution">
    <text evidence="4">The sequence shown here is derived from an EMBL/GenBank/DDBJ whole genome shotgun (WGS) entry which is preliminary data.</text>
</comment>
<comment type="catalytic activity">
    <reaction evidence="2">
        <text>Hydrolysis of proteins in presence of ATP.</text>
        <dbReference type="EC" id="3.4.21.53"/>
    </reaction>
</comment>
<feature type="active site" evidence="2">
    <location>
        <position position="545"/>
    </location>
</feature>
<feature type="active site" evidence="2">
    <location>
        <position position="502"/>
    </location>
</feature>
<dbReference type="PROSITE" id="PS51786">
    <property type="entry name" value="LON_PROTEOLYTIC"/>
    <property type="match status" value="1"/>
</dbReference>
<dbReference type="GO" id="GO:0005524">
    <property type="term" value="F:ATP binding"/>
    <property type="evidence" value="ECO:0007669"/>
    <property type="project" value="InterPro"/>
</dbReference>
<evidence type="ECO:0000256" key="2">
    <source>
        <dbReference type="PROSITE-ProRule" id="PRU01122"/>
    </source>
</evidence>
<dbReference type="SUPFAM" id="SSF54211">
    <property type="entry name" value="Ribosomal protein S5 domain 2-like"/>
    <property type="match status" value="1"/>
</dbReference>
<dbReference type="InterPro" id="IPR046843">
    <property type="entry name" value="LonB_AAA-LID"/>
</dbReference>
<keyword evidence="5" id="KW-1185">Reference proteome</keyword>
<name>A0A432YA03_9GAMM</name>
<feature type="domain" description="Lon proteolytic" evidence="3">
    <location>
        <begin position="412"/>
        <end position="607"/>
    </location>
</feature>
<reference evidence="5" key="1">
    <citation type="journal article" date="2018" name="Front. Microbiol.">
        <title>Genome-Based Analysis Reveals the Taxonomy and Diversity of the Family Idiomarinaceae.</title>
        <authorList>
            <person name="Liu Y."/>
            <person name="Lai Q."/>
            <person name="Shao Z."/>
        </authorList>
    </citation>
    <scope>NUCLEOTIDE SEQUENCE [LARGE SCALE GENOMIC DNA]</scope>
    <source>
        <strain evidence="5">F23</strain>
    </source>
</reference>
<dbReference type="EC" id="3.4.21.53" evidence="2"/>
<keyword evidence="2" id="KW-0378">Hydrolase</keyword>
<dbReference type="Gene3D" id="3.30.230.10">
    <property type="match status" value="1"/>
</dbReference>
<dbReference type="GO" id="GO:0006508">
    <property type="term" value="P:proteolysis"/>
    <property type="evidence" value="ECO:0007669"/>
    <property type="project" value="UniProtKB-KW"/>
</dbReference>
<evidence type="ECO:0000313" key="4">
    <source>
        <dbReference type="EMBL" id="RUO57696.1"/>
    </source>
</evidence>
<gene>
    <name evidence="4" type="ORF">CWE25_04300</name>
</gene>
<dbReference type="GO" id="GO:0004252">
    <property type="term" value="F:serine-type endopeptidase activity"/>
    <property type="evidence" value="ECO:0007669"/>
    <property type="project" value="UniProtKB-UniRule"/>
</dbReference>
<dbReference type="EMBL" id="PIPV01000002">
    <property type="protein sequence ID" value="RUO57696.1"/>
    <property type="molecule type" value="Genomic_DNA"/>
</dbReference>
<accession>A0A432YA03</accession>
<sequence length="637" mass="71433">MQLSASQLTPQTQAWLSLRPKECDSQLLVGQQRALNGLAASLRQTGAYGHCFAIVPRGFNHKEVFDECFATMTWQHSRWFDWLYLADPDDGLRPLCVNVPSGNAFAVIGALQHILQQPLDQRDELVEELVSTFDTRALRDYVQRVKQKTFDDFASDQFATVIVGHEHPAPFYYCDRVSEAQLFGQMGAQSIGGTVRSDLHLLEPGWLLKANGGVLAIDIDALLEQPTMYKRLKEVLKSGYFEWPQPTMEAGAAYFYRPEPVPIDIKIILVGSRSSYATLTDYDDDFSDLFPFVADFQSRYDTNQHPITDYFKFLHYVWDNADVLPLTEDAYAAVLTEVSRWAEHQHELSLDAIALLQLLKQANAVASHDEKTQIDGDSVRNAIKQQRERGGYIEEVSRRSILNNEVRIDTAGEVVGQVNGLTVVSVAGVEFGEPSRITATIHYGDGDIIDIERKSELSGNIHTKGVMILSAYLAHHFARHEPMSVSATVVFEQSYHEVDGDSASLGELCCLISALADVPFKQSVALTGAIDQFGQVQAIGGVNEKIEGFFDLCALRGLDGSHQVLIPESNQKQLVLRPDIVEAVERGLFHIHTVDHVDEALSYLCDMPVKDLYKQVKLNAHNEQESDNRTWWQRWFG</sequence>
<dbReference type="Gene3D" id="3.40.50.300">
    <property type="entry name" value="P-loop containing nucleotide triphosphate hydrolases"/>
    <property type="match status" value="1"/>
</dbReference>
<evidence type="ECO:0000259" key="3">
    <source>
        <dbReference type="PROSITE" id="PS51786"/>
    </source>
</evidence>
<dbReference type="GO" id="GO:0030163">
    <property type="term" value="P:protein catabolic process"/>
    <property type="evidence" value="ECO:0007669"/>
    <property type="project" value="InterPro"/>
</dbReference>
<dbReference type="Pfam" id="PF13654">
    <property type="entry name" value="AAA_32"/>
    <property type="match status" value="1"/>
</dbReference>
<dbReference type="InterPro" id="IPR008269">
    <property type="entry name" value="Lon_proteolytic"/>
</dbReference>
<dbReference type="PANTHER" id="PTHR10046">
    <property type="entry name" value="ATP DEPENDENT LON PROTEASE FAMILY MEMBER"/>
    <property type="match status" value="1"/>
</dbReference>
<evidence type="ECO:0000256" key="1">
    <source>
        <dbReference type="ARBA" id="ARBA00022670"/>
    </source>
</evidence>
<dbReference type="InterPro" id="IPR020568">
    <property type="entry name" value="Ribosomal_Su5_D2-typ_SF"/>
</dbReference>
<dbReference type="OrthoDB" id="9758568at2"/>
<dbReference type="Pfam" id="PF05362">
    <property type="entry name" value="Lon_C"/>
    <property type="match status" value="1"/>
</dbReference>
<dbReference type="Gene3D" id="1.10.8.60">
    <property type="match status" value="1"/>
</dbReference>
<dbReference type="Pfam" id="PF20436">
    <property type="entry name" value="LonB_AAA-LID"/>
    <property type="match status" value="1"/>
</dbReference>
<dbReference type="AlphaFoldDB" id="A0A432YA03"/>
<dbReference type="RefSeq" id="WP_110573043.1">
    <property type="nucleotide sequence ID" value="NZ_PIPV01000002.1"/>
</dbReference>
<keyword evidence="1 2" id="KW-0645">Protease</keyword>
<protein>
    <recommendedName>
        <fullName evidence="2">endopeptidase La</fullName>
        <ecNumber evidence="2">3.4.21.53</ecNumber>
    </recommendedName>
</protein>
<keyword evidence="2" id="KW-0720">Serine protease</keyword>
<dbReference type="InterPro" id="IPR027417">
    <property type="entry name" value="P-loop_NTPase"/>
</dbReference>
<dbReference type="GO" id="GO:0004176">
    <property type="term" value="F:ATP-dependent peptidase activity"/>
    <property type="evidence" value="ECO:0007669"/>
    <property type="project" value="UniProtKB-UniRule"/>
</dbReference>
<evidence type="ECO:0000313" key="5">
    <source>
        <dbReference type="Proteomes" id="UP000287330"/>
    </source>
</evidence>
<dbReference type="Proteomes" id="UP000287330">
    <property type="component" value="Unassembled WGS sequence"/>
</dbReference>
<dbReference type="PRINTS" id="PR00830">
    <property type="entry name" value="ENDOLAPTASE"/>
</dbReference>
<dbReference type="InterPro" id="IPR041699">
    <property type="entry name" value="AAA_32"/>
</dbReference>
<dbReference type="InterPro" id="IPR014721">
    <property type="entry name" value="Ribsml_uS5_D2-typ_fold_subgr"/>
</dbReference>
<organism evidence="4 5">
    <name type="scientific">Idiomarina fontislapidosi</name>
    <dbReference type="NCBI Taxonomy" id="263723"/>
    <lineage>
        <taxon>Bacteria</taxon>
        <taxon>Pseudomonadati</taxon>
        <taxon>Pseudomonadota</taxon>
        <taxon>Gammaproteobacteria</taxon>
        <taxon>Alteromonadales</taxon>
        <taxon>Idiomarinaceae</taxon>
        <taxon>Idiomarina</taxon>
    </lineage>
</organism>